<protein>
    <submittedName>
        <fullName evidence="8">MFS transporter</fullName>
    </submittedName>
</protein>
<feature type="transmembrane region" description="Helical" evidence="6">
    <location>
        <begin position="57"/>
        <end position="75"/>
    </location>
</feature>
<evidence type="ECO:0000313" key="8">
    <source>
        <dbReference type="EMBL" id="GAA4338270.1"/>
    </source>
</evidence>
<dbReference type="CDD" id="cd17324">
    <property type="entry name" value="MFS_NepI_like"/>
    <property type="match status" value="1"/>
</dbReference>
<feature type="transmembrane region" description="Helical" evidence="6">
    <location>
        <begin position="352"/>
        <end position="373"/>
    </location>
</feature>
<evidence type="ECO:0000256" key="4">
    <source>
        <dbReference type="ARBA" id="ARBA00022989"/>
    </source>
</evidence>
<evidence type="ECO:0000313" key="9">
    <source>
        <dbReference type="Proteomes" id="UP001501671"/>
    </source>
</evidence>
<dbReference type="Proteomes" id="UP001501671">
    <property type="component" value="Unassembled WGS sequence"/>
</dbReference>
<feature type="transmembrane region" description="Helical" evidence="6">
    <location>
        <begin position="173"/>
        <end position="193"/>
    </location>
</feature>
<feature type="transmembrane region" description="Helical" evidence="6">
    <location>
        <begin position="112"/>
        <end position="133"/>
    </location>
</feature>
<evidence type="ECO:0000259" key="7">
    <source>
        <dbReference type="PROSITE" id="PS50850"/>
    </source>
</evidence>
<evidence type="ECO:0000256" key="2">
    <source>
        <dbReference type="ARBA" id="ARBA00022475"/>
    </source>
</evidence>
<feature type="transmembrane region" description="Helical" evidence="6">
    <location>
        <begin position="379"/>
        <end position="400"/>
    </location>
</feature>
<organism evidence="8 9">
    <name type="scientific">Pigmentiphaga soli</name>
    <dbReference type="NCBI Taxonomy" id="1007095"/>
    <lineage>
        <taxon>Bacteria</taxon>
        <taxon>Pseudomonadati</taxon>
        <taxon>Pseudomonadota</taxon>
        <taxon>Betaproteobacteria</taxon>
        <taxon>Burkholderiales</taxon>
        <taxon>Alcaligenaceae</taxon>
        <taxon>Pigmentiphaga</taxon>
    </lineage>
</organism>
<feature type="domain" description="Major facilitator superfamily (MFS) profile" evidence="7">
    <location>
        <begin position="21"/>
        <end position="403"/>
    </location>
</feature>
<keyword evidence="3 6" id="KW-0812">Transmembrane</keyword>
<dbReference type="PANTHER" id="PTHR43124">
    <property type="entry name" value="PURINE EFFLUX PUMP PBUE"/>
    <property type="match status" value="1"/>
</dbReference>
<feature type="transmembrane region" description="Helical" evidence="6">
    <location>
        <begin position="314"/>
        <end position="331"/>
    </location>
</feature>
<gene>
    <name evidence="8" type="ORF">GCM10023144_35060</name>
</gene>
<name>A0ABP8HEK3_9BURK</name>
<keyword evidence="2" id="KW-1003">Cell membrane</keyword>
<dbReference type="EMBL" id="BAABFO010000019">
    <property type="protein sequence ID" value="GAA4338270.1"/>
    <property type="molecule type" value="Genomic_DNA"/>
</dbReference>
<dbReference type="RefSeq" id="WP_345251173.1">
    <property type="nucleotide sequence ID" value="NZ_BAABFO010000019.1"/>
</dbReference>
<dbReference type="InterPro" id="IPR011701">
    <property type="entry name" value="MFS"/>
</dbReference>
<proteinExistence type="predicted"/>
<evidence type="ECO:0000256" key="3">
    <source>
        <dbReference type="ARBA" id="ARBA00022692"/>
    </source>
</evidence>
<keyword evidence="5 6" id="KW-0472">Membrane</keyword>
<evidence type="ECO:0000256" key="1">
    <source>
        <dbReference type="ARBA" id="ARBA00004651"/>
    </source>
</evidence>
<keyword evidence="9" id="KW-1185">Reference proteome</keyword>
<sequence length="412" mass="42564">MNDASAREAASSAGGPDTGATITVMCCGSFASSVAMRICDPMLPQFTASFHAATEQAALTVSAFSIAYGIMQLFYGPVGERFGKLQIVAWAALASTLACLACAAAPTLGWLVGARVAMGITTAAIVPLGMAWIGDAVPYAGRQVMLARFITGSVAGLIAGQAIGGVVTDFLGWRNGFLLLGFFYALAGTLLLGRIRHERAAGRTGDGRRPAAAFYAMVPALLKERWVRSMLAIGFLEGALAFGVLAFVPTFLHERFRAPLSVVGLVLVSYGVGGLAYTRLARRLVARLGERGLAIGGGLLLALAYAAMPWLPGQGWAVAAMFMAGLGFYMLHGTLQVNATQMAPQARGISTTLFVSVLFLGQSIGVACAARTIDTAGFSAVSTAAALGLAALGIAFACAVRQRPGQGATPRE</sequence>
<dbReference type="Pfam" id="PF07690">
    <property type="entry name" value="MFS_1"/>
    <property type="match status" value="1"/>
</dbReference>
<feature type="transmembrane region" description="Helical" evidence="6">
    <location>
        <begin position="292"/>
        <end position="308"/>
    </location>
</feature>
<feature type="transmembrane region" description="Helical" evidence="6">
    <location>
        <begin position="87"/>
        <end position="106"/>
    </location>
</feature>
<comment type="subcellular location">
    <subcellularLocation>
        <location evidence="1">Cell membrane</location>
        <topology evidence="1">Multi-pass membrane protein</topology>
    </subcellularLocation>
</comment>
<dbReference type="PROSITE" id="PS50850">
    <property type="entry name" value="MFS"/>
    <property type="match status" value="1"/>
</dbReference>
<feature type="transmembrane region" description="Helical" evidence="6">
    <location>
        <begin position="231"/>
        <end position="252"/>
    </location>
</feature>
<evidence type="ECO:0000256" key="6">
    <source>
        <dbReference type="SAM" id="Phobius"/>
    </source>
</evidence>
<feature type="transmembrane region" description="Helical" evidence="6">
    <location>
        <begin position="145"/>
        <end position="167"/>
    </location>
</feature>
<keyword evidence="4 6" id="KW-1133">Transmembrane helix</keyword>
<dbReference type="InterPro" id="IPR020846">
    <property type="entry name" value="MFS_dom"/>
</dbReference>
<feature type="transmembrane region" description="Helical" evidence="6">
    <location>
        <begin position="258"/>
        <end position="280"/>
    </location>
</feature>
<evidence type="ECO:0000256" key="5">
    <source>
        <dbReference type="ARBA" id="ARBA00023136"/>
    </source>
</evidence>
<dbReference type="Gene3D" id="1.20.1250.20">
    <property type="entry name" value="MFS general substrate transporter like domains"/>
    <property type="match status" value="1"/>
</dbReference>
<dbReference type="SUPFAM" id="SSF103473">
    <property type="entry name" value="MFS general substrate transporter"/>
    <property type="match status" value="1"/>
</dbReference>
<comment type="caution">
    <text evidence="8">The sequence shown here is derived from an EMBL/GenBank/DDBJ whole genome shotgun (WGS) entry which is preliminary data.</text>
</comment>
<dbReference type="InterPro" id="IPR036259">
    <property type="entry name" value="MFS_trans_sf"/>
</dbReference>
<accession>A0ABP8HEK3</accession>
<dbReference type="PANTHER" id="PTHR43124:SF3">
    <property type="entry name" value="CHLORAMPHENICOL EFFLUX PUMP RV0191"/>
    <property type="match status" value="1"/>
</dbReference>
<dbReference type="InterPro" id="IPR050189">
    <property type="entry name" value="MFS_Efflux_Transporters"/>
</dbReference>
<reference evidence="9" key="1">
    <citation type="journal article" date="2019" name="Int. J. Syst. Evol. Microbiol.">
        <title>The Global Catalogue of Microorganisms (GCM) 10K type strain sequencing project: providing services to taxonomists for standard genome sequencing and annotation.</title>
        <authorList>
            <consortium name="The Broad Institute Genomics Platform"/>
            <consortium name="The Broad Institute Genome Sequencing Center for Infectious Disease"/>
            <person name="Wu L."/>
            <person name="Ma J."/>
        </authorList>
    </citation>
    <scope>NUCLEOTIDE SEQUENCE [LARGE SCALE GENOMIC DNA]</scope>
    <source>
        <strain evidence="9">JCM 17666</strain>
    </source>
</reference>